<sequence>MNTPSDFIKLKVLDEDEIYNHDETRYALSWSGYTLNITEQDIEHLKNGKPLMLVVNDEYIEILKLAK</sequence>
<reference evidence="1" key="2">
    <citation type="submission" date="2021-09" db="EMBL/GenBank/DDBJ databases">
        <authorList>
            <person name="Gilroy R."/>
        </authorList>
    </citation>
    <scope>NUCLEOTIDE SEQUENCE</scope>
    <source>
        <strain evidence="1">7886</strain>
    </source>
</reference>
<name>A0A921HR88_9LACO</name>
<organism evidence="1 2">
    <name type="scientific">Companilactobacillus farciminis</name>
    <dbReference type="NCBI Taxonomy" id="1612"/>
    <lineage>
        <taxon>Bacteria</taxon>
        <taxon>Bacillati</taxon>
        <taxon>Bacillota</taxon>
        <taxon>Bacilli</taxon>
        <taxon>Lactobacillales</taxon>
        <taxon>Lactobacillaceae</taxon>
        <taxon>Companilactobacillus</taxon>
    </lineage>
</organism>
<dbReference type="AlphaFoldDB" id="A0A921HR88"/>
<comment type="caution">
    <text evidence="1">The sequence shown here is derived from an EMBL/GenBank/DDBJ whole genome shotgun (WGS) entry which is preliminary data.</text>
</comment>
<evidence type="ECO:0000313" key="1">
    <source>
        <dbReference type="EMBL" id="HJF86163.1"/>
    </source>
</evidence>
<protein>
    <submittedName>
        <fullName evidence="1">Uncharacterized protein</fullName>
    </submittedName>
</protein>
<dbReference type="EMBL" id="DYWC01000043">
    <property type="protein sequence ID" value="HJF86163.1"/>
    <property type="molecule type" value="Genomic_DNA"/>
</dbReference>
<reference evidence="1" key="1">
    <citation type="journal article" date="2021" name="PeerJ">
        <title>Extensive microbial diversity within the chicken gut microbiome revealed by metagenomics and culture.</title>
        <authorList>
            <person name="Gilroy R."/>
            <person name="Ravi A."/>
            <person name="Getino M."/>
            <person name="Pursley I."/>
            <person name="Horton D.L."/>
            <person name="Alikhan N.F."/>
            <person name="Baker D."/>
            <person name="Gharbi K."/>
            <person name="Hall N."/>
            <person name="Watson M."/>
            <person name="Adriaenssens E.M."/>
            <person name="Foster-Nyarko E."/>
            <person name="Jarju S."/>
            <person name="Secka A."/>
            <person name="Antonio M."/>
            <person name="Oren A."/>
            <person name="Chaudhuri R.R."/>
            <person name="La Ragione R."/>
            <person name="Hildebrand F."/>
            <person name="Pallen M.J."/>
        </authorList>
    </citation>
    <scope>NUCLEOTIDE SEQUENCE</scope>
    <source>
        <strain evidence="1">7886</strain>
    </source>
</reference>
<proteinExistence type="predicted"/>
<evidence type="ECO:0000313" key="2">
    <source>
        <dbReference type="Proteomes" id="UP000747013"/>
    </source>
</evidence>
<dbReference type="Proteomes" id="UP000747013">
    <property type="component" value="Unassembled WGS sequence"/>
</dbReference>
<accession>A0A921HR88</accession>
<gene>
    <name evidence="1" type="ORF">K8V88_01880</name>
</gene>